<sequence>MGLIGEANSGHYRICEHIWVATSDAASTTTVYYICAKCGEPYA</sequence>
<accession>A0A0F9AC34</accession>
<comment type="caution">
    <text evidence="1">The sequence shown here is derived from an EMBL/GenBank/DDBJ whole genome shotgun (WGS) entry which is preliminary data.</text>
</comment>
<organism evidence="1">
    <name type="scientific">marine sediment metagenome</name>
    <dbReference type="NCBI Taxonomy" id="412755"/>
    <lineage>
        <taxon>unclassified sequences</taxon>
        <taxon>metagenomes</taxon>
        <taxon>ecological metagenomes</taxon>
    </lineage>
</organism>
<proteinExistence type="predicted"/>
<protein>
    <submittedName>
        <fullName evidence="1">Uncharacterized protein</fullName>
    </submittedName>
</protein>
<gene>
    <name evidence="1" type="ORF">LCGC14_2668880</name>
</gene>
<name>A0A0F9AC34_9ZZZZ</name>
<dbReference type="AlphaFoldDB" id="A0A0F9AC34"/>
<evidence type="ECO:0000313" key="1">
    <source>
        <dbReference type="EMBL" id="KKK95830.1"/>
    </source>
</evidence>
<reference evidence="1" key="1">
    <citation type="journal article" date="2015" name="Nature">
        <title>Complex archaea that bridge the gap between prokaryotes and eukaryotes.</title>
        <authorList>
            <person name="Spang A."/>
            <person name="Saw J.H."/>
            <person name="Jorgensen S.L."/>
            <person name="Zaremba-Niedzwiedzka K."/>
            <person name="Martijn J."/>
            <person name="Lind A.E."/>
            <person name="van Eijk R."/>
            <person name="Schleper C."/>
            <person name="Guy L."/>
            <person name="Ettema T.J."/>
        </authorList>
    </citation>
    <scope>NUCLEOTIDE SEQUENCE</scope>
</reference>
<dbReference type="EMBL" id="LAZR01046737">
    <property type="protein sequence ID" value="KKK95830.1"/>
    <property type="molecule type" value="Genomic_DNA"/>
</dbReference>